<dbReference type="GO" id="GO:0005737">
    <property type="term" value="C:cytoplasm"/>
    <property type="evidence" value="ECO:0007669"/>
    <property type="project" value="TreeGrafter"/>
</dbReference>
<proteinExistence type="predicted"/>
<name>A0A1A3CT89_MYCAS</name>
<dbReference type="eggNOG" id="COG2909">
    <property type="taxonomic scope" value="Bacteria"/>
</dbReference>
<dbReference type="OrthoDB" id="3197423at2"/>
<evidence type="ECO:0000256" key="1">
    <source>
        <dbReference type="ARBA" id="ARBA00022741"/>
    </source>
</evidence>
<dbReference type="InterPro" id="IPR000792">
    <property type="entry name" value="Tscrpt_reg_LuxR_C"/>
</dbReference>
<dbReference type="GO" id="GO:0004016">
    <property type="term" value="F:adenylate cyclase activity"/>
    <property type="evidence" value="ECO:0007669"/>
    <property type="project" value="TreeGrafter"/>
</dbReference>
<sequence>MRLTWPLVGRSQELAVIESAIAEAGSSGIIVCGGAGVGKSRIAREALAAVTARGCEIRWAVASSSARSIPLGAFAAWVGTPEPAEGQLVHLLRDVIGALTAAPPDASVVVAVDDAHLLDDLSAFVLHQIVQRRAARVLLTVRNGEPVPNAVQDIWRGAGFERLDLQPLSADETATLLAAALGGPVDPDAAQRLWRLTRGNVLYLRNIVEQELADGRLAKRHGHWRWHGDPIVPPSLAELIDSRMGTLSAEVGDVVDALAVGEPIELASLARIADAEAIEEADVRGLITVGEVGGRMEVRLAHPLYGELRRKRAAPTRLRRLRGRVAAELAATAEHGDVRMVVRRAVLSVDSDLVPDPDLLVRAADGAMFLADAPLADRLSAAAIRAGAGAQAYNIRAFALAWQGRGEEADAVVAGTPTEGLSESDRVYLLGHRGFCKLWGLGDPDGAKSLFDEAARIATTAATRSWINAYLTVYWASMARPDKAIELGAGVDLEQLPAIISAAAAWALVVANGDAGNGVAADRAASVGSAYAQRMGTAAHMRLLIVDRHVGALLQGGRMADATSSAEQARADTVDVPGVARLLSTAIVGRVALGSGRLTEARSLLETVAELFTGDSNGFRYRYLIPLTTTLATCGLVDEAAAALQATEAEHHRSWGFVDYERDLARAWVAACQGAVSEAAKVAAVAAQTARTNGQFAAEVMCLQAATQFGDSSTAPRLRELANTVEGPRVGIAARFAAALADGDAAGLATASEQFEGMGDLVAAVDAAAHAAIAYRGKGLRGSALGCSTRAQALAERCGGAATPALREASIEVPFTFREREIVTLLSGGLSTRSVAERLTLSVRTVEAHIYRAMAKTGVSSREELAALLRPLG</sequence>
<accession>A0A1A3CT89</accession>
<dbReference type="PROSITE" id="PS50043">
    <property type="entry name" value="HTH_LUXR_2"/>
    <property type="match status" value="1"/>
</dbReference>
<dbReference type="Gene3D" id="3.40.50.300">
    <property type="entry name" value="P-loop containing nucleotide triphosphate hydrolases"/>
    <property type="match status" value="1"/>
</dbReference>
<keyword evidence="2" id="KW-0067">ATP-binding</keyword>
<dbReference type="GO" id="GO:0006355">
    <property type="term" value="P:regulation of DNA-templated transcription"/>
    <property type="evidence" value="ECO:0007669"/>
    <property type="project" value="InterPro"/>
</dbReference>
<dbReference type="PANTHER" id="PTHR16305:SF35">
    <property type="entry name" value="TRANSCRIPTIONAL ACTIVATOR DOMAIN"/>
    <property type="match status" value="1"/>
</dbReference>
<dbReference type="RefSeq" id="WP_065119472.1">
    <property type="nucleotide sequence ID" value="NZ_LZKQ01000046.1"/>
</dbReference>
<dbReference type="PANTHER" id="PTHR16305">
    <property type="entry name" value="TESTICULAR SOLUBLE ADENYLYL CYCLASE"/>
    <property type="match status" value="1"/>
</dbReference>
<dbReference type="SUPFAM" id="SSF52540">
    <property type="entry name" value="P-loop containing nucleoside triphosphate hydrolases"/>
    <property type="match status" value="1"/>
</dbReference>
<dbReference type="Gene3D" id="1.10.10.10">
    <property type="entry name" value="Winged helix-like DNA-binding domain superfamily/Winged helix DNA-binding domain"/>
    <property type="match status" value="1"/>
</dbReference>
<dbReference type="SUPFAM" id="SSF46894">
    <property type="entry name" value="C-terminal effector domain of the bipartite response regulators"/>
    <property type="match status" value="1"/>
</dbReference>
<organism evidence="4 5">
    <name type="scientific">Mycobacterium asiaticum</name>
    <dbReference type="NCBI Taxonomy" id="1790"/>
    <lineage>
        <taxon>Bacteria</taxon>
        <taxon>Bacillati</taxon>
        <taxon>Actinomycetota</taxon>
        <taxon>Actinomycetes</taxon>
        <taxon>Mycobacteriales</taxon>
        <taxon>Mycobacteriaceae</taxon>
        <taxon>Mycobacterium</taxon>
    </lineage>
</organism>
<feature type="domain" description="HTH luxR-type" evidence="3">
    <location>
        <begin position="808"/>
        <end position="873"/>
    </location>
</feature>
<dbReference type="GO" id="GO:0005524">
    <property type="term" value="F:ATP binding"/>
    <property type="evidence" value="ECO:0007669"/>
    <property type="project" value="UniProtKB-KW"/>
</dbReference>
<dbReference type="SMART" id="SM00421">
    <property type="entry name" value="HTH_LUXR"/>
    <property type="match status" value="1"/>
</dbReference>
<comment type="caution">
    <text evidence="4">The sequence shown here is derived from an EMBL/GenBank/DDBJ whole genome shotgun (WGS) entry which is preliminary data.</text>
</comment>
<gene>
    <name evidence="4" type="ORF">A9X01_00805</name>
</gene>
<dbReference type="STRING" id="1790.A5645_19055"/>
<evidence type="ECO:0000259" key="3">
    <source>
        <dbReference type="PROSITE" id="PS50043"/>
    </source>
</evidence>
<dbReference type="InterPro" id="IPR036388">
    <property type="entry name" value="WH-like_DNA-bd_sf"/>
</dbReference>
<dbReference type="Proteomes" id="UP000093795">
    <property type="component" value="Unassembled WGS sequence"/>
</dbReference>
<dbReference type="PRINTS" id="PR00038">
    <property type="entry name" value="HTHLUXR"/>
</dbReference>
<dbReference type="EMBL" id="LZKQ01000046">
    <property type="protein sequence ID" value="OBI90059.1"/>
    <property type="molecule type" value="Genomic_DNA"/>
</dbReference>
<evidence type="ECO:0000256" key="2">
    <source>
        <dbReference type="ARBA" id="ARBA00022840"/>
    </source>
</evidence>
<dbReference type="Pfam" id="PF00196">
    <property type="entry name" value="GerE"/>
    <property type="match status" value="1"/>
</dbReference>
<evidence type="ECO:0000313" key="4">
    <source>
        <dbReference type="EMBL" id="OBI90059.1"/>
    </source>
</evidence>
<dbReference type="CDD" id="cd06170">
    <property type="entry name" value="LuxR_C_like"/>
    <property type="match status" value="1"/>
</dbReference>
<keyword evidence="1" id="KW-0547">Nucleotide-binding</keyword>
<reference evidence="4 5" key="1">
    <citation type="submission" date="2016-06" db="EMBL/GenBank/DDBJ databases">
        <authorList>
            <person name="Kjaerup R.B."/>
            <person name="Dalgaard T.S."/>
            <person name="Juul-Madsen H.R."/>
        </authorList>
    </citation>
    <scope>NUCLEOTIDE SEQUENCE [LARGE SCALE GENOMIC DNA]</scope>
    <source>
        <strain evidence="4 5">1081914.2</strain>
    </source>
</reference>
<dbReference type="GO" id="GO:0003677">
    <property type="term" value="F:DNA binding"/>
    <property type="evidence" value="ECO:0007669"/>
    <property type="project" value="InterPro"/>
</dbReference>
<dbReference type="InterPro" id="IPR016032">
    <property type="entry name" value="Sig_transdc_resp-reg_C-effctor"/>
</dbReference>
<dbReference type="PROSITE" id="PS00622">
    <property type="entry name" value="HTH_LUXR_1"/>
    <property type="match status" value="1"/>
</dbReference>
<dbReference type="AlphaFoldDB" id="A0A1A3CT89"/>
<evidence type="ECO:0000313" key="5">
    <source>
        <dbReference type="Proteomes" id="UP000093795"/>
    </source>
</evidence>
<protein>
    <submittedName>
        <fullName evidence="4">Helix-turn-helix transcriptional regulator</fullName>
    </submittedName>
</protein>
<dbReference type="InterPro" id="IPR027417">
    <property type="entry name" value="P-loop_NTPase"/>
</dbReference>